<dbReference type="Proteomes" id="UP001454036">
    <property type="component" value="Unassembled WGS sequence"/>
</dbReference>
<evidence type="ECO:0000313" key="1">
    <source>
        <dbReference type="EMBL" id="GAA0179540.1"/>
    </source>
</evidence>
<keyword evidence="2" id="KW-1185">Reference proteome</keyword>
<gene>
    <name evidence="1" type="ORF">LIER_29988</name>
</gene>
<evidence type="ECO:0000313" key="2">
    <source>
        <dbReference type="Proteomes" id="UP001454036"/>
    </source>
</evidence>
<accession>A0AAV3RP11</accession>
<proteinExistence type="predicted"/>
<name>A0AAV3RP11_LITER</name>
<dbReference type="EMBL" id="BAABME010010525">
    <property type="protein sequence ID" value="GAA0179540.1"/>
    <property type="molecule type" value="Genomic_DNA"/>
</dbReference>
<reference evidence="1 2" key="1">
    <citation type="submission" date="2024-01" db="EMBL/GenBank/DDBJ databases">
        <title>The complete chloroplast genome sequence of Lithospermum erythrorhizon: insights into the phylogenetic relationship among Boraginaceae species and the maternal lineages of purple gromwells.</title>
        <authorList>
            <person name="Okada T."/>
            <person name="Watanabe K."/>
        </authorList>
    </citation>
    <scope>NUCLEOTIDE SEQUENCE [LARGE SCALE GENOMIC DNA]</scope>
</reference>
<organism evidence="1 2">
    <name type="scientific">Lithospermum erythrorhizon</name>
    <name type="common">Purple gromwell</name>
    <name type="synonym">Lithospermum officinale var. erythrorhizon</name>
    <dbReference type="NCBI Taxonomy" id="34254"/>
    <lineage>
        <taxon>Eukaryota</taxon>
        <taxon>Viridiplantae</taxon>
        <taxon>Streptophyta</taxon>
        <taxon>Embryophyta</taxon>
        <taxon>Tracheophyta</taxon>
        <taxon>Spermatophyta</taxon>
        <taxon>Magnoliopsida</taxon>
        <taxon>eudicotyledons</taxon>
        <taxon>Gunneridae</taxon>
        <taxon>Pentapetalae</taxon>
        <taxon>asterids</taxon>
        <taxon>lamiids</taxon>
        <taxon>Boraginales</taxon>
        <taxon>Boraginaceae</taxon>
        <taxon>Boraginoideae</taxon>
        <taxon>Lithospermeae</taxon>
        <taxon>Lithospermum</taxon>
    </lineage>
</organism>
<comment type="caution">
    <text evidence="1">The sequence shown here is derived from an EMBL/GenBank/DDBJ whole genome shotgun (WGS) entry which is preliminary data.</text>
</comment>
<protein>
    <submittedName>
        <fullName evidence="1">Uncharacterized protein</fullName>
    </submittedName>
</protein>
<dbReference type="AlphaFoldDB" id="A0AAV3RP11"/>
<sequence>MGKPSRWQGRGVIVQRPSVGPTLTKIQPQAQIMEANIEGIRTTEGLGELVHGSDAGRELLLQHFSRALERTIQVVQAKLEEADLEVPAALWDSVRDDVSPPDPSEH</sequence>